<evidence type="ECO:0000256" key="4">
    <source>
        <dbReference type="ARBA" id="ARBA00004141"/>
    </source>
</evidence>
<dbReference type="PANTHER" id="PTHR45777">
    <property type="entry name" value="METHIONINE AMINOPEPTIDASE 2"/>
    <property type="match status" value="1"/>
</dbReference>
<comment type="subcellular location">
    <subcellularLocation>
        <location evidence="13">Cytoplasm</location>
    </subcellularLocation>
    <subcellularLocation>
        <location evidence="4">Membrane</location>
        <topology evidence="4">Multi-pass membrane protein</topology>
    </subcellularLocation>
</comment>
<dbReference type="GeneID" id="43660211"/>
<dbReference type="AlphaFoldDB" id="A0A5N7A6V2"/>
<evidence type="ECO:0000256" key="3">
    <source>
        <dbReference type="ARBA" id="ARBA00001954"/>
    </source>
</evidence>
<keyword evidence="18" id="KW-1185">Reference proteome</keyword>
<feature type="binding site" evidence="13">
    <location>
        <position position="198"/>
    </location>
    <ligand>
        <name>substrate</name>
    </ligand>
</feature>
<dbReference type="PROSITE" id="PS01202">
    <property type="entry name" value="MAP_2"/>
    <property type="match status" value="1"/>
</dbReference>
<dbReference type="NCBIfam" id="TIGR00501">
    <property type="entry name" value="met_pdase_II"/>
    <property type="match status" value="1"/>
</dbReference>
<sequence length="916" mass="100960">MASQASEDLQKLDLNGQGGAAKADAPTTGQAEAGEAEDDSDDDADEGNAAPEGGANGAAKKKKKRKSKKKKKGGAKVQSEPPRVPLSQLFAGKQYPEGEIVEYKDDNLYRTTNEEKRYLDRMNNDFLQEYRQGAEVHRQVRQYAQKTIKPGQTLTEIAEGIEDSVRALTGHQGLEEGDNLKGGMGFPCGLSINHCAAHYTPNAGNKMVLQQGDVMKVDFGAHINGRIVDSAFTVAFDPVYDPLLEAVKDATNTGIREAGIDVRMSDIGAAIQEAMESYEVELNGTMHPVKCIRNLNGHNIDQHVIHGGKSVPIVKGGDQTKMEEGEVFAIETFGSTGKGYVREDMETSHYALVPNASPVPLRLSSAKNLLNVINKNFGTLPFCRRYLDRLGQDKYLLGLNNLVSSGIVQDYPPLCDVKGSYTAQYEHIGPVTTIRGAGRAPRGNNPLRLTLSLQLIRRLGSSLAIASSSSFSPSLPAFDPWRKSVTFPYPTPPLIMSSAVATTDTPHLRVSAAKNKGLDAKNDQQSVRIPPPESSLVEDQFFWTYTEEPHRSRRQAIIKAHPEVTKLCGPEPLTKYVVFGVVSLQICCAYLLRDTSMLSWRFLATAYLIGATANQNLFLAIHEISHNLAFRSPMGNRLLAIFANLPIGLPYSAAFRPYHLTHHKSLGVTGLDTDLPTAVEAFLLDSLLGKAFFCTFQILFYAVRPMFIYSPPFTYIHALNLAVQLSFDYALTKFCGGSLQPFFYLILSSFLAGSLHPCAGHFIAEHYFFSKVDHGTESITVQKTKSTEKKQSHPLDNLPPPETYSYYGPLNILTYNVGLHNEHHDFPAIPWTRLHALHRIASEFYEPLPCHRSWVWVIWTFILDKNVGMWCRVKRAQGGRIVGGGGKSGRSGETISAESAGPEENEDGWKESELQN</sequence>
<dbReference type="InterPro" id="IPR036005">
    <property type="entry name" value="Creatinase/aminopeptidase-like"/>
</dbReference>
<dbReference type="Gene3D" id="1.10.10.10">
    <property type="entry name" value="Winged helix-like DNA-binding domain superfamily/Winged helix DNA-binding domain"/>
    <property type="match status" value="1"/>
</dbReference>
<dbReference type="InterPro" id="IPR013866">
    <property type="entry name" value="Sphingolipid_d4-desaturase_N"/>
</dbReference>
<comment type="catalytic activity">
    <reaction evidence="1 13 14">
        <text>Release of N-terminal amino acids, preferentially methionine, from peptides and arylamides.</text>
        <dbReference type="EC" id="3.4.11.18"/>
    </reaction>
</comment>
<evidence type="ECO:0000256" key="11">
    <source>
        <dbReference type="ARBA" id="ARBA00022801"/>
    </source>
</evidence>
<comment type="similarity">
    <text evidence="13">Belongs to the peptidase M24A family. Methionine aminopeptidase eukaryotic type 2 subfamily.</text>
</comment>
<feature type="binding site" evidence="13">
    <location>
        <position position="298"/>
    </location>
    <ligand>
        <name>a divalent metal cation</name>
        <dbReference type="ChEBI" id="CHEBI:60240"/>
        <label>2</label>
        <note>catalytic</note>
    </ligand>
</feature>
<keyword evidence="7 13" id="KW-0963">Cytoplasm</keyword>
<evidence type="ECO:0000313" key="18">
    <source>
        <dbReference type="Proteomes" id="UP000326268"/>
    </source>
</evidence>
<dbReference type="Pfam" id="PF00557">
    <property type="entry name" value="Peptidase_M24"/>
    <property type="match status" value="1"/>
</dbReference>
<keyword evidence="9" id="KW-0812">Transmembrane</keyword>
<evidence type="ECO:0000256" key="14">
    <source>
        <dbReference type="RuleBase" id="RU003653"/>
    </source>
</evidence>
<dbReference type="GO" id="GO:0030148">
    <property type="term" value="P:sphingolipid biosynthetic process"/>
    <property type="evidence" value="ECO:0007669"/>
    <property type="project" value="InterPro"/>
</dbReference>
<evidence type="ECO:0000256" key="1">
    <source>
        <dbReference type="ARBA" id="ARBA00000294"/>
    </source>
</evidence>
<dbReference type="Proteomes" id="UP000326268">
    <property type="component" value="Unassembled WGS sequence"/>
</dbReference>
<comment type="similarity">
    <text evidence="5">Belongs to the fatty acid desaturase type 1 family. DEGS subfamily.</text>
</comment>
<feature type="binding site" evidence="13">
    <location>
        <position position="426"/>
    </location>
    <ligand>
        <name>a divalent metal cation</name>
        <dbReference type="ChEBI" id="CHEBI:60240"/>
        <label>1</label>
    </ligand>
</feature>
<evidence type="ECO:0000313" key="17">
    <source>
        <dbReference type="EMBL" id="KAE8364839.1"/>
    </source>
</evidence>
<dbReference type="GO" id="GO:0046872">
    <property type="term" value="F:metal ion binding"/>
    <property type="evidence" value="ECO:0007669"/>
    <property type="project" value="UniProtKB-UniRule"/>
</dbReference>
<feature type="compositionally biased region" description="Acidic residues" evidence="15">
    <location>
        <begin position="34"/>
        <end position="46"/>
    </location>
</feature>
<comment type="cofactor">
    <cofactor evidence="3">
        <name>Fe(2+)</name>
        <dbReference type="ChEBI" id="CHEBI:29033"/>
    </cofactor>
</comment>
<dbReference type="InterPro" id="IPR005804">
    <property type="entry name" value="FA_desaturase_dom"/>
</dbReference>
<dbReference type="GO" id="GO:0070006">
    <property type="term" value="F:metalloaminopeptidase activity"/>
    <property type="evidence" value="ECO:0007669"/>
    <property type="project" value="UniProtKB-UniRule"/>
</dbReference>
<dbReference type="EC" id="3.4.11.18" evidence="13"/>
<evidence type="ECO:0000256" key="2">
    <source>
        <dbReference type="ARBA" id="ARBA00001936"/>
    </source>
</evidence>
<dbReference type="GO" id="GO:0042284">
    <property type="term" value="F:sphingolipid delta-4 desaturase activity"/>
    <property type="evidence" value="ECO:0007669"/>
    <property type="project" value="InterPro"/>
</dbReference>
<organism evidence="17 18">
    <name type="scientific">Aspergillus caelatus</name>
    <dbReference type="NCBI Taxonomy" id="61420"/>
    <lineage>
        <taxon>Eukaryota</taxon>
        <taxon>Fungi</taxon>
        <taxon>Dikarya</taxon>
        <taxon>Ascomycota</taxon>
        <taxon>Pezizomycotina</taxon>
        <taxon>Eurotiomycetes</taxon>
        <taxon>Eurotiomycetidae</taxon>
        <taxon>Eurotiales</taxon>
        <taxon>Aspergillaceae</taxon>
        <taxon>Aspergillus</taxon>
        <taxon>Aspergillus subgen. Circumdati</taxon>
    </lineage>
</organism>
<dbReference type="GO" id="GO:0004239">
    <property type="term" value="F:initiator methionyl aminopeptidase activity"/>
    <property type="evidence" value="ECO:0007669"/>
    <property type="project" value="UniProtKB-UniRule"/>
</dbReference>
<feature type="region of interest" description="Disordered" evidence="15">
    <location>
        <begin position="1"/>
        <end position="85"/>
    </location>
</feature>
<dbReference type="GO" id="GO:0006508">
    <property type="term" value="P:proteolysis"/>
    <property type="evidence" value="ECO:0007669"/>
    <property type="project" value="UniProtKB-KW"/>
</dbReference>
<feature type="binding site" evidence="13">
    <location>
        <position position="229"/>
    </location>
    <ligand>
        <name>a divalent metal cation</name>
        <dbReference type="ChEBI" id="CHEBI:60240"/>
        <label>2</label>
        <note>catalytic</note>
    </ligand>
</feature>
<keyword evidence="11 13" id="KW-0378">Hydrolase</keyword>
<dbReference type="RefSeq" id="XP_031927920.1">
    <property type="nucleotide sequence ID" value="XM_032075765.1"/>
</dbReference>
<dbReference type="Gene3D" id="3.90.230.10">
    <property type="entry name" value="Creatinase/methionine aminopeptidase superfamily"/>
    <property type="match status" value="1"/>
</dbReference>
<dbReference type="CDD" id="cd01088">
    <property type="entry name" value="MetAP2"/>
    <property type="match status" value="1"/>
</dbReference>
<dbReference type="CDD" id="cd03508">
    <property type="entry name" value="Delta4-sphingolipid-FADS-like"/>
    <property type="match status" value="1"/>
</dbReference>
<feature type="binding site" evidence="13">
    <location>
        <position position="218"/>
    </location>
    <ligand>
        <name>a divalent metal cation</name>
        <dbReference type="ChEBI" id="CHEBI:60240"/>
        <label>1</label>
    </ligand>
</feature>
<gene>
    <name evidence="17" type="ORF">BDV27DRAFT_172102</name>
</gene>
<dbReference type="SUPFAM" id="SSF55920">
    <property type="entry name" value="Creatinase/aminopeptidase"/>
    <property type="match status" value="1"/>
</dbReference>
<reference evidence="17 18" key="1">
    <citation type="submission" date="2019-04" db="EMBL/GenBank/DDBJ databases">
        <title>Friends and foes A comparative genomics studyof 23 Aspergillus species from section Flavi.</title>
        <authorList>
            <consortium name="DOE Joint Genome Institute"/>
            <person name="Kjaerbolling I."/>
            <person name="Vesth T."/>
            <person name="Frisvad J.C."/>
            <person name="Nybo J.L."/>
            <person name="Theobald S."/>
            <person name="Kildgaard S."/>
            <person name="Isbrandt T."/>
            <person name="Kuo A."/>
            <person name="Sato A."/>
            <person name="Lyhne E.K."/>
            <person name="Kogle M.E."/>
            <person name="Wiebenga A."/>
            <person name="Kun R.S."/>
            <person name="Lubbers R.J."/>
            <person name="Makela M.R."/>
            <person name="Barry K."/>
            <person name="Chovatia M."/>
            <person name="Clum A."/>
            <person name="Daum C."/>
            <person name="Haridas S."/>
            <person name="He G."/>
            <person name="LaButti K."/>
            <person name="Lipzen A."/>
            <person name="Mondo S."/>
            <person name="Riley R."/>
            <person name="Salamov A."/>
            <person name="Simmons B.A."/>
            <person name="Magnuson J.K."/>
            <person name="Henrissat B."/>
            <person name="Mortensen U.H."/>
            <person name="Larsen T.O."/>
            <person name="Devries R.P."/>
            <person name="Grigoriev I.V."/>
            <person name="Machida M."/>
            <person name="Baker S.E."/>
            <person name="Andersen M.R."/>
        </authorList>
    </citation>
    <scope>NUCLEOTIDE SEQUENCE [LARGE SCALE GENOMIC DNA]</scope>
    <source>
        <strain evidence="17 18">CBS 763.97</strain>
    </source>
</reference>
<dbReference type="Pfam" id="PF00487">
    <property type="entry name" value="FA_desaturase"/>
    <property type="match status" value="1"/>
</dbReference>
<comment type="function">
    <text evidence="13 14">Cotranslationally removes the N-terminal methionine from nascent proteins. The N-terminal methionine is often cleaved when the second residue in the primary sequence is small and uncharged (Met-Ala-, Cys, Gly, Pro, Ser, Thr, or Val).</text>
</comment>
<keyword evidence="12" id="KW-1133">Transmembrane helix</keyword>
<dbReference type="InterPro" id="IPR001714">
    <property type="entry name" value="Pept_M24_MAP"/>
</dbReference>
<dbReference type="SUPFAM" id="SSF46785">
    <property type="entry name" value="Winged helix' DNA-binding domain"/>
    <property type="match status" value="1"/>
</dbReference>
<dbReference type="InterPro" id="IPR036388">
    <property type="entry name" value="WH-like_DNA-bd_sf"/>
</dbReference>
<dbReference type="SMART" id="SM01269">
    <property type="entry name" value="Lipid_DES"/>
    <property type="match status" value="1"/>
</dbReference>
<dbReference type="InterPro" id="IPR000994">
    <property type="entry name" value="Pept_M24"/>
</dbReference>
<name>A0A5N7A6V2_9EURO</name>
<dbReference type="InterPro" id="IPR036390">
    <property type="entry name" value="WH_DNA-bd_sf"/>
</dbReference>
<dbReference type="InterPro" id="IPR002468">
    <property type="entry name" value="Pept_M24A_MAP2"/>
</dbReference>
<dbReference type="EMBL" id="ML737643">
    <property type="protein sequence ID" value="KAE8364839.1"/>
    <property type="molecule type" value="Genomic_DNA"/>
</dbReference>
<dbReference type="InterPro" id="IPR050247">
    <property type="entry name" value="Met_Aminopeptidase_Type2"/>
</dbReference>
<feature type="binding site" evidence="13">
    <location>
        <position position="229"/>
    </location>
    <ligand>
        <name>a divalent metal cation</name>
        <dbReference type="ChEBI" id="CHEBI:60240"/>
        <label>1</label>
    </ligand>
</feature>
<comment type="cofactor">
    <cofactor evidence="13">
        <name>Co(2+)</name>
        <dbReference type="ChEBI" id="CHEBI:48828"/>
    </cofactor>
    <cofactor evidence="13">
        <name>Zn(2+)</name>
        <dbReference type="ChEBI" id="CHEBI:29105"/>
    </cofactor>
    <cofactor evidence="13">
        <name>Mn(2+)</name>
        <dbReference type="ChEBI" id="CHEBI:29035"/>
    </cofactor>
    <cofactor evidence="13">
        <name>Fe(2+)</name>
        <dbReference type="ChEBI" id="CHEBI:29033"/>
    </cofactor>
    <text evidence="13">Binds 2 divalent metal cations per subunit. Has a high-affinity and a low affinity metal-binding site. The true nature of the physiological cofactor is under debate. The enzyme is active with cobalt, zinc, manganese or divalent iron ions. Most likely, methionine aminopeptidases function as mononuclear Fe(2+)-metalloproteases under physiological conditions, and the catalytically relevant metal-binding site has been assigned to the histidine-containing high-affinity site.</text>
</comment>
<dbReference type="HAMAP" id="MF_03175">
    <property type="entry name" value="MetAP_2_euk"/>
    <property type="match status" value="1"/>
</dbReference>
<feature type="binding site" evidence="13">
    <location>
        <position position="331"/>
    </location>
    <ligand>
        <name>a divalent metal cation</name>
        <dbReference type="ChEBI" id="CHEBI:60240"/>
        <label>2</label>
        <note>catalytic</note>
    </ligand>
</feature>
<evidence type="ECO:0000259" key="16">
    <source>
        <dbReference type="SMART" id="SM01269"/>
    </source>
</evidence>
<dbReference type="InterPro" id="IPR018349">
    <property type="entry name" value="Pept_M24A_MAP2_BS"/>
</dbReference>
<keyword evidence="6 13" id="KW-0031">Aminopeptidase</keyword>
<feature type="binding site" evidence="13">
    <location>
        <position position="426"/>
    </location>
    <ligand>
        <name>a divalent metal cation</name>
        <dbReference type="ChEBI" id="CHEBI:60240"/>
        <label>2</label>
        <note>catalytic</note>
    </ligand>
</feature>
<evidence type="ECO:0000256" key="5">
    <source>
        <dbReference type="ARBA" id="ARBA00006146"/>
    </source>
</evidence>
<dbReference type="OrthoDB" id="200948at2759"/>
<feature type="domain" description="Sphingolipid delta4-desaturase N-terminal" evidence="16">
    <location>
        <begin position="536"/>
        <end position="574"/>
    </location>
</feature>
<dbReference type="GO" id="GO:0016020">
    <property type="term" value="C:membrane"/>
    <property type="evidence" value="ECO:0007669"/>
    <property type="project" value="UniProtKB-SubCell"/>
</dbReference>
<keyword evidence="8 13" id="KW-0645">Protease</keyword>
<evidence type="ECO:0000256" key="13">
    <source>
        <dbReference type="HAMAP-Rule" id="MF_03175"/>
    </source>
</evidence>
<evidence type="ECO:0000256" key="12">
    <source>
        <dbReference type="ARBA" id="ARBA00022989"/>
    </source>
</evidence>
<keyword evidence="10 13" id="KW-0479">Metal-binding</keyword>
<keyword evidence="12" id="KW-0472">Membrane</keyword>
<feature type="region of interest" description="Disordered" evidence="15">
    <location>
        <begin position="881"/>
        <end position="916"/>
    </location>
</feature>
<evidence type="ECO:0000256" key="15">
    <source>
        <dbReference type="SAM" id="MobiDB-lite"/>
    </source>
</evidence>
<evidence type="ECO:0000256" key="9">
    <source>
        <dbReference type="ARBA" id="ARBA00022692"/>
    </source>
</evidence>
<evidence type="ECO:0000256" key="10">
    <source>
        <dbReference type="ARBA" id="ARBA00022723"/>
    </source>
</evidence>
<comment type="cofactor">
    <cofactor evidence="2">
        <name>Mn(2+)</name>
        <dbReference type="ChEBI" id="CHEBI:29035"/>
    </cofactor>
</comment>
<dbReference type="PRINTS" id="PR00599">
    <property type="entry name" value="MAPEPTIDASE"/>
</dbReference>
<evidence type="ECO:0000256" key="8">
    <source>
        <dbReference type="ARBA" id="ARBA00022670"/>
    </source>
</evidence>
<evidence type="ECO:0000256" key="6">
    <source>
        <dbReference type="ARBA" id="ARBA00022438"/>
    </source>
</evidence>
<dbReference type="PANTHER" id="PTHR45777:SF2">
    <property type="entry name" value="METHIONINE AMINOPEPTIDASE 2"/>
    <property type="match status" value="1"/>
</dbReference>
<feature type="compositionally biased region" description="Basic and acidic residues" evidence="15">
    <location>
        <begin position="907"/>
        <end position="916"/>
    </location>
</feature>
<dbReference type="GO" id="GO:0005737">
    <property type="term" value="C:cytoplasm"/>
    <property type="evidence" value="ECO:0007669"/>
    <property type="project" value="UniProtKB-SubCell"/>
</dbReference>
<evidence type="ECO:0000256" key="7">
    <source>
        <dbReference type="ARBA" id="ARBA00022490"/>
    </source>
</evidence>
<protein>
    <recommendedName>
        <fullName evidence="13">Methionine aminopeptidase 2</fullName>
        <shortName evidence="13">MAP 2</shortName>
        <shortName evidence="13">MetAP 2</shortName>
        <ecNumber evidence="13">3.4.11.18</ecNumber>
    </recommendedName>
    <alternativeName>
        <fullName evidence="13">Peptidase M</fullName>
    </alternativeName>
</protein>
<proteinExistence type="inferred from homology"/>
<dbReference type="Pfam" id="PF08557">
    <property type="entry name" value="Lipid_DES"/>
    <property type="match status" value="1"/>
</dbReference>
<dbReference type="InterPro" id="IPR011388">
    <property type="entry name" value="DES1/DES2"/>
</dbReference>
<feature type="binding site" evidence="13">
    <location>
        <position position="306"/>
    </location>
    <ligand>
        <name>substrate</name>
    </ligand>
</feature>
<feature type="compositionally biased region" description="Basic residues" evidence="15">
    <location>
        <begin position="59"/>
        <end position="74"/>
    </location>
</feature>
<accession>A0A5N7A6V2</accession>